<name>A0AAV5RA93_PICKL</name>
<dbReference type="AlphaFoldDB" id="A0AAV5RA93"/>
<proteinExistence type="predicted"/>
<keyword evidence="2" id="KW-1185">Reference proteome</keyword>
<reference evidence="1 2" key="1">
    <citation type="journal article" date="2023" name="Elife">
        <title>Identification of key yeast species and microbe-microbe interactions impacting larval growth of Drosophila in the wild.</title>
        <authorList>
            <person name="Mure A."/>
            <person name="Sugiura Y."/>
            <person name="Maeda R."/>
            <person name="Honda K."/>
            <person name="Sakurai N."/>
            <person name="Takahashi Y."/>
            <person name="Watada M."/>
            <person name="Katoh T."/>
            <person name="Gotoh A."/>
            <person name="Gotoh Y."/>
            <person name="Taniguchi I."/>
            <person name="Nakamura K."/>
            <person name="Hayashi T."/>
            <person name="Katayama T."/>
            <person name="Uemura T."/>
            <person name="Hattori Y."/>
        </authorList>
    </citation>
    <scope>NUCLEOTIDE SEQUENCE [LARGE SCALE GENOMIC DNA]</scope>
    <source>
        <strain evidence="1 2">PK-24</strain>
    </source>
</reference>
<accession>A0AAV5RA93</accession>
<evidence type="ECO:0000313" key="2">
    <source>
        <dbReference type="Proteomes" id="UP001378960"/>
    </source>
</evidence>
<organism evidence="1 2">
    <name type="scientific">Pichia kluyveri</name>
    <name type="common">Yeast</name>
    <dbReference type="NCBI Taxonomy" id="36015"/>
    <lineage>
        <taxon>Eukaryota</taxon>
        <taxon>Fungi</taxon>
        <taxon>Dikarya</taxon>
        <taxon>Ascomycota</taxon>
        <taxon>Saccharomycotina</taxon>
        <taxon>Pichiomycetes</taxon>
        <taxon>Pichiales</taxon>
        <taxon>Pichiaceae</taxon>
        <taxon>Pichia</taxon>
    </lineage>
</organism>
<gene>
    <name evidence="1" type="ORF">DAPK24_050640</name>
</gene>
<sequence length="184" mass="20928">MSANQEGTSLSTDTQVNEVVESEEVRHAIENKFNFTDNKEDLDISQNESKVIDIKENVNNSIGSELTLYTGDEADVLEGVNIKSTIDDMSHSIKSLANEQARISADTLHESVETIKKICEAGLKDDEESLFYKPSLNVKKWVQDIREMLSSYVDQMLFQETVNQLYQITDISEFFDHNGFQYSK</sequence>
<comment type="caution">
    <text evidence="1">The sequence shown here is derived from an EMBL/GenBank/DDBJ whole genome shotgun (WGS) entry which is preliminary data.</text>
</comment>
<dbReference type="Proteomes" id="UP001378960">
    <property type="component" value="Unassembled WGS sequence"/>
</dbReference>
<evidence type="ECO:0000313" key="1">
    <source>
        <dbReference type="EMBL" id="GMM48466.1"/>
    </source>
</evidence>
<dbReference type="EMBL" id="BTGB01000009">
    <property type="protein sequence ID" value="GMM48466.1"/>
    <property type="molecule type" value="Genomic_DNA"/>
</dbReference>
<protein>
    <submittedName>
        <fullName evidence="1">Uncharacterized protein</fullName>
    </submittedName>
</protein>